<sequence length="144" mass="16901">MITEDRIAELYDRFEKVWMTFSDVEDRFKKYNLSSALETLLMKIIRLESPTTTDLADQMEKTKSAISQMLSKLEEDGFIVRFKDEADKRVQRLELGPKGKQYANDLEQYEQYIYGLFASVLEEKEVSQLTQTFEKLLHAARQKG</sequence>
<dbReference type="PANTHER" id="PTHR42756:SF1">
    <property type="entry name" value="TRANSCRIPTIONAL REPRESSOR OF EMRAB OPERON"/>
    <property type="match status" value="1"/>
</dbReference>
<dbReference type="EMBL" id="JBHLTP010000004">
    <property type="protein sequence ID" value="MFC0523315.1"/>
    <property type="molecule type" value="Genomic_DNA"/>
</dbReference>
<keyword evidence="2" id="KW-0238">DNA-binding</keyword>
<dbReference type="Pfam" id="PF01047">
    <property type="entry name" value="MarR"/>
    <property type="match status" value="1"/>
</dbReference>
<dbReference type="PANTHER" id="PTHR42756">
    <property type="entry name" value="TRANSCRIPTIONAL REGULATOR, MARR"/>
    <property type="match status" value="1"/>
</dbReference>
<dbReference type="SUPFAM" id="SSF46785">
    <property type="entry name" value="Winged helix' DNA-binding domain"/>
    <property type="match status" value="1"/>
</dbReference>
<keyword evidence="3" id="KW-0804">Transcription</keyword>
<dbReference type="SMART" id="SM00347">
    <property type="entry name" value="HTH_MARR"/>
    <property type="match status" value="1"/>
</dbReference>
<gene>
    <name evidence="5" type="ORF">ACFFGV_06935</name>
</gene>
<proteinExistence type="predicted"/>
<comment type="caution">
    <text evidence="5">The sequence shown here is derived from an EMBL/GenBank/DDBJ whole genome shotgun (WGS) entry which is preliminary data.</text>
</comment>
<accession>A0ABV6LLP5</accession>
<reference evidence="5 6" key="1">
    <citation type="submission" date="2024-09" db="EMBL/GenBank/DDBJ databases">
        <authorList>
            <person name="Sun Q."/>
            <person name="Mori K."/>
        </authorList>
    </citation>
    <scope>NUCLEOTIDE SEQUENCE [LARGE SCALE GENOMIC DNA]</scope>
    <source>
        <strain evidence="5 6">NCAIM B.02529</strain>
    </source>
</reference>
<keyword evidence="6" id="KW-1185">Reference proteome</keyword>
<keyword evidence="1" id="KW-0805">Transcription regulation</keyword>
<name>A0ABV6LLP5_9BACI</name>
<evidence type="ECO:0000256" key="3">
    <source>
        <dbReference type="ARBA" id="ARBA00023163"/>
    </source>
</evidence>
<evidence type="ECO:0000313" key="6">
    <source>
        <dbReference type="Proteomes" id="UP001589836"/>
    </source>
</evidence>
<dbReference type="InterPro" id="IPR000835">
    <property type="entry name" value="HTH_MarR-typ"/>
</dbReference>
<feature type="domain" description="HTH marR-type" evidence="4">
    <location>
        <begin position="4"/>
        <end position="138"/>
    </location>
</feature>
<evidence type="ECO:0000256" key="1">
    <source>
        <dbReference type="ARBA" id="ARBA00023015"/>
    </source>
</evidence>
<evidence type="ECO:0000259" key="4">
    <source>
        <dbReference type="PROSITE" id="PS50995"/>
    </source>
</evidence>
<evidence type="ECO:0000313" key="5">
    <source>
        <dbReference type="EMBL" id="MFC0523315.1"/>
    </source>
</evidence>
<evidence type="ECO:0000256" key="2">
    <source>
        <dbReference type="ARBA" id="ARBA00023125"/>
    </source>
</evidence>
<protein>
    <submittedName>
        <fullName evidence="5">MarR family winged helix-turn-helix transcriptional regulator</fullName>
    </submittedName>
</protein>
<organism evidence="5 6">
    <name type="scientific">Pontibacillus salicampi</name>
    <dbReference type="NCBI Taxonomy" id="1449801"/>
    <lineage>
        <taxon>Bacteria</taxon>
        <taxon>Bacillati</taxon>
        <taxon>Bacillota</taxon>
        <taxon>Bacilli</taxon>
        <taxon>Bacillales</taxon>
        <taxon>Bacillaceae</taxon>
        <taxon>Pontibacillus</taxon>
    </lineage>
</organism>
<dbReference type="Gene3D" id="1.10.10.10">
    <property type="entry name" value="Winged helix-like DNA-binding domain superfamily/Winged helix DNA-binding domain"/>
    <property type="match status" value="1"/>
</dbReference>
<dbReference type="Proteomes" id="UP001589836">
    <property type="component" value="Unassembled WGS sequence"/>
</dbReference>
<dbReference type="PROSITE" id="PS50995">
    <property type="entry name" value="HTH_MARR_2"/>
    <property type="match status" value="1"/>
</dbReference>
<dbReference type="InterPro" id="IPR036388">
    <property type="entry name" value="WH-like_DNA-bd_sf"/>
</dbReference>
<dbReference type="RefSeq" id="WP_377345972.1">
    <property type="nucleotide sequence ID" value="NZ_JBHLTP010000004.1"/>
</dbReference>
<dbReference type="InterPro" id="IPR036390">
    <property type="entry name" value="WH_DNA-bd_sf"/>
</dbReference>